<dbReference type="Proteomes" id="UP000748756">
    <property type="component" value="Unassembled WGS sequence"/>
</dbReference>
<gene>
    <name evidence="1" type="ORF">BG015_005529</name>
</gene>
<evidence type="ECO:0000313" key="1">
    <source>
        <dbReference type="EMBL" id="KAF9122555.1"/>
    </source>
</evidence>
<comment type="caution">
    <text evidence="1">The sequence shown here is derived from an EMBL/GenBank/DDBJ whole genome shotgun (WGS) entry which is preliminary data.</text>
</comment>
<protein>
    <submittedName>
        <fullName evidence="1">Uncharacterized protein</fullName>
    </submittedName>
</protein>
<proteinExistence type="predicted"/>
<evidence type="ECO:0000313" key="2">
    <source>
        <dbReference type="Proteomes" id="UP000748756"/>
    </source>
</evidence>
<dbReference type="AlphaFoldDB" id="A0A9P5R5W6"/>
<keyword evidence="2" id="KW-1185">Reference proteome</keyword>
<feature type="non-terminal residue" evidence="1">
    <location>
        <position position="131"/>
    </location>
</feature>
<accession>A0A9P5R5W6</accession>
<dbReference type="EMBL" id="JAAAUQ010002562">
    <property type="protein sequence ID" value="KAF9122555.1"/>
    <property type="molecule type" value="Genomic_DNA"/>
</dbReference>
<organism evidence="1 2">
    <name type="scientific">Linnemannia schmuckeri</name>
    <dbReference type="NCBI Taxonomy" id="64567"/>
    <lineage>
        <taxon>Eukaryota</taxon>
        <taxon>Fungi</taxon>
        <taxon>Fungi incertae sedis</taxon>
        <taxon>Mucoromycota</taxon>
        <taxon>Mortierellomycotina</taxon>
        <taxon>Mortierellomycetes</taxon>
        <taxon>Mortierellales</taxon>
        <taxon>Mortierellaceae</taxon>
        <taxon>Linnemannia</taxon>
    </lineage>
</organism>
<sequence length="131" mass="14846">ISPLAEVGSLEHTLDYLYYELHYGGLYGSDDDGAVHEPFVDAAVDEYLYYVEYSTVLQFVLFSGPPQTEDNSCCTFEPLEDAPPSKSPHAYLMRALHGRLRCMQTGEFYPDCSVTCERDEEKPRLCNNFSP</sequence>
<reference evidence="1" key="1">
    <citation type="journal article" date="2020" name="Fungal Divers.">
        <title>Resolving the Mortierellaceae phylogeny through synthesis of multi-gene phylogenetics and phylogenomics.</title>
        <authorList>
            <person name="Vandepol N."/>
            <person name="Liber J."/>
            <person name="Desiro A."/>
            <person name="Na H."/>
            <person name="Kennedy M."/>
            <person name="Barry K."/>
            <person name="Grigoriev I.V."/>
            <person name="Miller A.N."/>
            <person name="O'Donnell K."/>
            <person name="Stajich J.E."/>
            <person name="Bonito G."/>
        </authorList>
    </citation>
    <scope>NUCLEOTIDE SEQUENCE</scope>
    <source>
        <strain evidence="1">NRRL 6426</strain>
    </source>
</reference>
<name>A0A9P5R5W6_9FUNG</name>